<dbReference type="EMBL" id="MFAQ01000035">
    <property type="protein sequence ID" value="OGD82942.1"/>
    <property type="molecule type" value="Genomic_DNA"/>
</dbReference>
<protein>
    <submittedName>
        <fullName evidence="1">Uncharacterized protein</fullName>
    </submittedName>
</protein>
<evidence type="ECO:0000313" key="2">
    <source>
        <dbReference type="Proteomes" id="UP000179237"/>
    </source>
</evidence>
<comment type="caution">
    <text evidence="1">The sequence shown here is derived from an EMBL/GenBank/DDBJ whole genome shotgun (WGS) entry which is preliminary data.</text>
</comment>
<sequence length="124" mass="13541">MFHVTRPTNVLLAANRLVQHGYWQVDKMERALQQLVDVNNVKPVQIGEDLQALLEEIVKAILISDVPEDAHGLVVILNCSGIYNENAGTVRVGKGGLKLRIDPALSPHFTTGDVVIGFGQGVFE</sequence>
<dbReference type="Proteomes" id="UP000179237">
    <property type="component" value="Unassembled WGS sequence"/>
</dbReference>
<gene>
    <name evidence="1" type="ORF">A2572_03670</name>
</gene>
<accession>A0A1F5FTL9</accession>
<reference evidence="1 2" key="1">
    <citation type="journal article" date="2016" name="Nat. Commun.">
        <title>Thousands of microbial genomes shed light on interconnected biogeochemical processes in an aquifer system.</title>
        <authorList>
            <person name="Anantharaman K."/>
            <person name="Brown C.T."/>
            <person name="Hug L.A."/>
            <person name="Sharon I."/>
            <person name="Castelle C.J."/>
            <person name="Probst A.J."/>
            <person name="Thomas B.C."/>
            <person name="Singh A."/>
            <person name="Wilkins M.J."/>
            <person name="Karaoz U."/>
            <person name="Brodie E.L."/>
            <person name="Williams K.H."/>
            <person name="Hubbard S.S."/>
            <person name="Banfield J.F."/>
        </authorList>
    </citation>
    <scope>NUCLEOTIDE SEQUENCE [LARGE SCALE GENOMIC DNA]</scope>
</reference>
<evidence type="ECO:0000313" key="1">
    <source>
        <dbReference type="EMBL" id="OGD82942.1"/>
    </source>
</evidence>
<organism evidence="1 2">
    <name type="scientific">Candidatus Collierbacteria bacterium RIFOXYD1_FULL_40_9</name>
    <dbReference type="NCBI Taxonomy" id="1817731"/>
    <lineage>
        <taxon>Bacteria</taxon>
        <taxon>Candidatus Collieribacteriota</taxon>
    </lineage>
</organism>
<name>A0A1F5FTL9_9BACT</name>
<dbReference type="AlphaFoldDB" id="A0A1F5FTL9"/>
<proteinExistence type="predicted"/>